<reference evidence="2" key="1">
    <citation type="submission" date="2018-08" db="EMBL/GenBank/DDBJ databases">
        <authorList>
            <person name="Chevrot R."/>
        </authorList>
    </citation>
    <scope>NUCLEOTIDE SEQUENCE [LARGE SCALE GENOMIC DNA]</scope>
</reference>
<gene>
    <name evidence="1" type="ORF">PBLR_11742</name>
</gene>
<dbReference type="Proteomes" id="UP000304148">
    <property type="component" value="Chromosome"/>
</dbReference>
<name>A0A383R8N4_PAEAL</name>
<organism evidence="1 2">
    <name type="scientific">Paenibacillus alvei</name>
    <name type="common">Bacillus alvei</name>
    <dbReference type="NCBI Taxonomy" id="44250"/>
    <lineage>
        <taxon>Bacteria</taxon>
        <taxon>Bacillati</taxon>
        <taxon>Bacillota</taxon>
        <taxon>Bacilli</taxon>
        <taxon>Bacillales</taxon>
        <taxon>Paenibacillaceae</taxon>
        <taxon>Paenibacillus</taxon>
    </lineage>
</organism>
<proteinExistence type="predicted"/>
<evidence type="ECO:0000313" key="2">
    <source>
        <dbReference type="Proteomes" id="UP000304148"/>
    </source>
</evidence>
<protein>
    <submittedName>
        <fullName evidence="1">Uncharacterized protein</fullName>
    </submittedName>
</protein>
<evidence type="ECO:0000313" key="1">
    <source>
        <dbReference type="EMBL" id="SYX83320.1"/>
    </source>
</evidence>
<dbReference type="EMBL" id="LS992241">
    <property type="protein sequence ID" value="SYX83320.1"/>
    <property type="molecule type" value="Genomic_DNA"/>
</dbReference>
<sequence>MIHQPNNHKENQWFIFPYKSIIEPPISQPEKAIRHKSRIRTYGSYVLTRTQVWT</sequence>
<dbReference type="AlphaFoldDB" id="A0A383R8N4"/>
<accession>A0A383R8N4</accession>